<dbReference type="Pfam" id="PF01522">
    <property type="entry name" value="Polysacc_deac_1"/>
    <property type="match status" value="1"/>
</dbReference>
<protein>
    <submittedName>
        <fullName evidence="4">Polysaccharide deacetylase family protein</fullName>
    </submittedName>
</protein>
<gene>
    <name evidence="4" type="ORF">ACFQMG_30830</name>
</gene>
<keyword evidence="5" id="KW-1185">Reference proteome</keyword>
<evidence type="ECO:0000259" key="3">
    <source>
        <dbReference type="PROSITE" id="PS51677"/>
    </source>
</evidence>
<dbReference type="InterPro" id="IPR011330">
    <property type="entry name" value="Glyco_hydro/deAcase_b/a-brl"/>
</dbReference>
<name>A0ABW2G5W8_9ACTN</name>
<dbReference type="PROSITE" id="PS51677">
    <property type="entry name" value="NODB"/>
    <property type="match status" value="1"/>
</dbReference>
<feature type="chain" id="PRO_5046911572" evidence="2">
    <location>
        <begin position="27"/>
        <end position="367"/>
    </location>
</feature>
<comment type="caution">
    <text evidence="4">The sequence shown here is derived from an EMBL/GenBank/DDBJ whole genome shotgun (WGS) entry which is preliminary data.</text>
</comment>
<proteinExistence type="predicted"/>
<dbReference type="InterPro" id="IPR002509">
    <property type="entry name" value="NODB_dom"/>
</dbReference>
<dbReference type="Pfam" id="PF02018">
    <property type="entry name" value="CBM_4_9"/>
    <property type="match status" value="1"/>
</dbReference>
<sequence>MLRRFAAVAASTAIGLLGPVVASAHADAPPAVNLATNPGFEIPTLPLADWGSIPGWNCGAGEATVTTAAHSGGSALAVTPAGDSSTGECGQTLSVRPATTYTLSAWVRGSYVFLGATGTGHDVPPAWTASTGGSWHLLTTSFTTGADVTSVHLYLHGWYGQGGFAADDVTLDGPPVDPARATWNVPTDDKVVFFTIDDGWTRDPAAARFVADHRLPITAFPLPMPAGTDPDYFRQVTAVPGSSIQDHTVSHRDLTTLSAAEQQAEICSARDTEQRLYGTAPTVFRPPYFSDDADTLQAAANCGIRTVVTATADFSFGAANIYHGGLLQPGDVVIMHFTDTLADDLRRALAAADAAGLKPAGLVDHLH</sequence>
<dbReference type="Gene3D" id="3.20.20.370">
    <property type="entry name" value="Glycoside hydrolase/deacetylase"/>
    <property type="match status" value="1"/>
</dbReference>
<dbReference type="Proteomes" id="UP001596435">
    <property type="component" value="Unassembled WGS sequence"/>
</dbReference>
<dbReference type="PANTHER" id="PTHR10587">
    <property type="entry name" value="GLYCOSYL TRANSFERASE-RELATED"/>
    <property type="match status" value="1"/>
</dbReference>
<feature type="domain" description="NodB homology" evidence="3">
    <location>
        <begin position="190"/>
        <end position="367"/>
    </location>
</feature>
<dbReference type="Gene3D" id="2.60.120.260">
    <property type="entry name" value="Galactose-binding domain-like"/>
    <property type="match status" value="1"/>
</dbReference>
<reference evidence="5" key="1">
    <citation type="journal article" date="2019" name="Int. J. Syst. Evol. Microbiol.">
        <title>The Global Catalogue of Microorganisms (GCM) 10K type strain sequencing project: providing services to taxonomists for standard genome sequencing and annotation.</title>
        <authorList>
            <consortium name="The Broad Institute Genomics Platform"/>
            <consortium name="The Broad Institute Genome Sequencing Center for Infectious Disease"/>
            <person name="Wu L."/>
            <person name="Ma J."/>
        </authorList>
    </citation>
    <scope>NUCLEOTIDE SEQUENCE [LARGE SCALE GENOMIC DNA]</scope>
    <source>
        <strain evidence="5">CGMCC 1.12859</strain>
    </source>
</reference>
<dbReference type="EMBL" id="JBHTAJ010000083">
    <property type="protein sequence ID" value="MFC7183952.1"/>
    <property type="molecule type" value="Genomic_DNA"/>
</dbReference>
<dbReference type="SUPFAM" id="SSF49785">
    <property type="entry name" value="Galactose-binding domain-like"/>
    <property type="match status" value="1"/>
</dbReference>
<accession>A0ABW2G5W8</accession>
<evidence type="ECO:0000313" key="4">
    <source>
        <dbReference type="EMBL" id="MFC7183952.1"/>
    </source>
</evidence>
<dbReference type="PANTHER" id="PTHR10587:SF134">
    <property type="entry name" value="SECRETED PROTEIN"/>
    <property type="match status" value="1"/>
</dbReference>
<dbReference type="InterPro" id="IPR050248">
    <property type="entry name" value="Polysacc_deacetylase_ArnD"/>
</dbReference>
<dbReference type="RefSeq" id="WP_380232557.1">
    <property type="nucleotide sequence ID" value="NZ_JBHSVH010000002.1"/>
</dbReference>
<dbReference type="SUPFAM" id="SSF88713">
    <property type="entry name" value="Glycoside hydrolase/deacetylase"/>
    <property type="match status" value="1"/>
</dbReference>
<organism evidence="4 5">
    <name type="scientific">Kitasatospora paranensis</name>
    <dbReference type="NCBI Taxonomy" id="258053"/>
    <lineage>
        <taxon>Bacteria</taxon>
        <taxon>Bacillati</taxon>
        <taxon>Actinomycetota</taxon>
        <taxon>Actinomycetes</taxon>
        <taxon>Kitasatosporales</taxon>
        <taxon>Streptomycetaceae</taxon>
        <taxon>Kitasatospora</taxon>
    </lineage>
</organism>
<evidence type="ECO:0000256" key="2">
    <source>
        <dbReference type="SAM" id="SignalP"/>
    </source>
</evidence>
<keyword evidence="2" id="KW-0732">Signal</keyword>
<keyword evidence="1" id="KW-0378">Hydrolase</keyword>
<dbReference type="CDD" id="cd10917">
    <property type="entry name" value="CE4_NodB_like_6s_7s"/>
    <property type="match status" value="1"/>
</dbReference>
<feature type="signal peptide" evidence="2">
    <location>
        <begin position="1"/>
        <end position="26"/>
    </location>
</feature>
<dbReference type="InterPro" id="IPR008979">
    <property type="entry name" value="Galactose-bd-like_sf"/>
</dbReference>
<evidence type="ECO:0000313" key="5">
    <source>
        <dbReference type="Proteomes" id="UP001596435"/>
    </source>
</evidence>
<evidence type="ECO:0000256" key="1">
    <source>
        <dbReference type="ARBA" id="ARBA00022801"/>
    </source>
</evidence>
<dbReference type="InterPro" id="IPR003305">
    <property type="entry name" value="CenC_carb-bd"/>
</dbReference>